<dbReference type="NCBIfam" id="TIGR00782">
    <property type="entry name" value="ccoP"/>
    <property type="match status" value="1"/>
</dbReference>
<dbReference type="InterPro" id="IPR050597">
    <property type="entry name" value="Cytochrome_c_Oxidase_Subunit"/>
</dbReference>
<proteinExistence type="inferred from homology"/>
<evidence type="ECO:0000256" key="7">
    <source>
        <dbReference type="ARBA" id="ARBA00022617"/>
    </source>
</evidence>
<keyword evidence="9 22" id="KW-0812">Transmembrane</keyword>
<dbReference type="GO" id="GO:0006119">
    <property type="term" value="P:oxidative phosphorylation"/>
    <property type="evidence" value="ECO:0007669"/>
    <property type="project" value="UniProtKB-UniPathway"/>
</dbReference>
<dbReference type="GO" id="GO:0005886">
    <property type="term" value="C:plasma membrane"/>
    <property type="evidence" value="ECO:0007669"/>
    <property type="project" value="UniProtKB-SubCell"/>
</dbReference>
<evidence type="ECO:0000256" key="11">
    <source>
        <dbReference type="ARBA" id="ARBA00022737"/>
    </source>
</evidence>
<accession>A0A328AD57</accession>
<dbReference type="GO" id="GO:0009055">
    <property type="term" value="F:electron transfer activity"/>
    <property type="evidence" value="ECO:0007669"/>
    <property type="project" value="InterPro"/>
</dbReference>
<dbReference type="Proteomes" id="UP000249725">
    <property type="component" value="Unassembled WGS sequence"/>
</dbReference>
<dbReference type="UniPathway" id="UPA00705"/>
<evidence type="ECO:0000256" key="16">
    <source>
        <dbReference type="ARBA" id="ARBA00023004"/>
    </source>
</evidence>
<evidence type="ECO:0000256" key="10">
    <source>
        <dbReference type="ARBA" id="ARBA00022723"/>
    </source>
</evidence>
<comment type="function">
    <text evidence="19">C-type cytochrome. Part of the cbb3-type cytochrome c oxidase complex.</text>
</comment>
<feature type="transmembrane region" description="Helical" evidence="22">
    <location>
        <begin position="32"/>
        <end position="50"/>
    </location>
</feature>
<dbReference type="Pfam" id="PF00034">
    <property type="entry name" value="Cytochrom_C"/>
    <property type="match status" value="1"/>
</dbReference>
<sequence>MSDRKIDEHTGVETTGHEWDGIRELDNPLPRWWLWVMWASVAFCVVYWILMPAWPGINGYTKGLLGKSDRAEVAQDLTEFKQIRGKEAAKLTNASLEQIEADPQLQAYALALGASVFGDNCATCHGTGGAGSKGYPNLRDDVWLWGGSLEDIHHTIEVGVRSGEDGARLSQMPAFGRDQMLQPAQIDDLTEYVVHLSRRKADAAAVARASTLYQEQCAACHAPDGTGAQAMGAPNLTDAEWLYGSDREDIKAQIWNGRGGVMPTWGKRLDPETIKALTVYVHANAGGQ</sequence>
<dbReference type="InterPro" id="IPR004678">
    <property type="entry name" value="Cyt_c_oxidase_cbb3_su3"/>
</dbReference>
<dbReference type="Gene3D" id="6.10.280.130">
    <property type="match status" value="1"/>
</dbReference>
<evidence type="ECO:0000313" key="25">
    <source>
        <dbReference type="Proteomes" id="UP000249725"/>
    </source>
</evidence>
<evidence type="ECO:0000256" key="6">
    <source>
        <dbReference type="ARBA" id="ARBA00022519"/>
    </source>
</evidence>
<keyword evidence="4 19" id="KW-0813">Transport</keyword>
<comment type="subcellular location">
    <subcellularLocation>
        <location evidence="1 19">Cell inner membrane</location>
    </subcellularLocation>
</comment>
<evidence type="ECO:0000256" key="5">
    <source>
        <dbReference type="ARBA" id="ARBA00022475"/>
    </source>
</evidence>
<evidence type="ECO:0000259" key="23">
    <source>
        <dbReference type="PROSITE" id="PS51007"/>
    </source>
</evidence>
<dbReference type="AlphaFoldDB" id="A0A328AD57"/>
<evidence type="ECO:0000256" key="1">
    <source>
        <dbReference type="ARBA" id="ARBA00004533"/>
    </source>
</evidence>
<dbReference type="EMBL" id="QFYR01000002">
    <property type="protein sequence ID" value="RAK52525.1"/>
    <property type="molecule type" value="Genomic_DNA"/>
</dbReference>
<name>A0A328AD57_9CAUL</name>
<comment type="cofactor">
    <cofactor evidence="19 21">
        <name>heme c</name>
        <dbReference type="ChEBI" id="CHEBI:61717"/>
    </cofactor>
    <text evidence="19 21">Binds 2 heme C groups per subunit.</text>
</comment>
<dbReference type="Pfam" id="PF14715">
    <property type="entry name" value="FixP_N"/>
    <property type="match status" value="1"/>
</dbReference>
<dbReference type="GO" id="GO:0005506">
    <property type="term" value="F:iron ion binding"/>
    <property type="evidence" value="ECO:0007669"/>
    <property type="project" value="InterPro"/>
</dbReference>
<keyword evidence="10 19" id="KW-0479">Metal-binding</keyword>
<dbReference type="OrthoDB" id="9811281at2"/>
<keyword evidence="7 19" id="KW-0349">Heme</keyword>
<evidence type="ECO:0000256" key="14">
    <source>
        <dbReference type="ARBA" id="ARBA00022989"/>
    </source>
</evidence>
<dbReference type="PROSITE" id="PS51007">
    <property type="entry name" value="CYTC"/>
    <property type="match status" value="2"/>
</dbReference>
<keyword evidence="8 19" id="KW-0679">Respiratory chain</keyword>
<comment type="subunit">
    <text evidence="19">Component of the cbb3-type cytochrome c oxidase.</text>
</comment>
<dbReference type="PIRSF" id="PIRSF000006">
    <property type="entry name" value="Cbb3-Cox_fixP"/>
    <property type="match status" value="1"/>
</dbReference>
<dbReference type="InterPro" id="IPR038414">
    <property type="entry name" value="CcoP_N_sf"/>
</dbReference>
<feature type="binding site" description="covalent" evidence="21">
    <location>
        <position position="220"/>
    </location>
    <ligand>
        <name>heme c</name>
        <dbReference type="ChEBI" id="CHEBI:61717"/>
        <label>2</label>
    </ligand>
</feature>
<dbReference type="Gene3D" id="1.10.760.10">
    <property type="entry name" value="Cytochrome c-like domain"/>
    <property type="match status" value="2"/>
</dbReference>
<comment type="caution">
    <text evidence="24">The sequence shown here is derived from an EMBL/GenBank/DDBJ whole genome shotgun (WGS) entry which is preliminary data.</text>
</comment>
<comment type="pathway">
    <text evidence="2 19">Energy metabolism; oxidative phosphorylation.</text>
</comment>
<evidence type="ECO:0000256" key="4">
    <source>
        <dbReference type="ARBA" id="ARBA00022448"/>
    </source>
</evidence>
<keyword evidence="13 19" id="KW-0249">Electron transport</keyword>
<reference evidence="25" key="1">
    <citation type="submission" date="2018-05" db="EMBL/GenBank/DDBJ databases">
        <authorList>
            <person name="Li X."/>
        </authorList>
    </citation>
    <scope>NUCLEOTIDE SEQUENCE [LARGE SCALE GENOMIC DNA]</scope>
    <source>
        <strain evidence="25">YIM 73061</strain>
    </source>
</reference>
<feature type="domain" description="Cytochrome c" evidence="23">
    <location>
        <begin position="204"/>
        <end position="285"/>
    </location>
</feature>
<evidence type="ECO:0000256" key="9">
    <source>
        <dbReference type="ARBA" id="ARBA00022692"/>
    </source>
</evidence>
<keyword evidence="11" id="KW-0677">Repeat</keyword>
<keyword evidence="17 19" id="KW-0406">Ion transport</keyword>
<keyword evidence="6 19" id="KW-0997">Cell inner membrane</keyword>
<evidence type="ECO:0000256" key="13">
    <source>
        <dbReference type="ARBA" id="ARBA00022982"/>
    </source>
</evidence>
<dbReference type="PANTHER" id="PTHR33751:SF1">
    <property type="entry name" value="CBB3-TYPE CYTOCHROME C OXIDASE SUBUNIT FIXP"/>
    <property type="match status" value="1"/>
</dbReference>
<evidence type="ECO:0000256" key="12">
    <source>
        <dbReference type="ARBA" id="ARBA00022781"/>
    </source>
</evidence>
<feature type="domain" description="Cytochrome c" evidence="23">
    <location>
        <begin position="108"/>
        <end position="197"/>
    </location>
</feature>
<keyword evidence="16 19" id="KW-0408">Iron</keyword>
<feature type="binding site" description="axial binding residue" evidence="20">
    <location>
        <position position="221"/>
    </location>
    <ligand>
        <name>heme c</name>
        <dbReference type="ChEBI" id="CHEBI:61717"/>
        <label>2</label>
    </ligand>
    <ligandPart>
        <name>Fe</name>
        <dbReference type="ChEBI" id="CHEBI:18248"/>
    </ligandPart>
</feature>
<dbReference type="GO" id="GO:0020037">
    <property type="term" value="F:heme binding"/>
    <property type="evidence" value="ECO:0007669"/>
    <property type="project" value="InterPro"/>
</dbReference>
<keyword evidence="15 19" id="KW-0560">Oxidoreductase</keyword>
<evidence type="ECO:0000256" key="3">
    <source>
        <dbReference type="ARBA" id="ARBA00006113"/>
    </source>
</evidence>
<keyword evidence="18 19" id="KW-0472">Membrane</keyword>
<evidence type="ECO:0000256" key="22">
    <source>
        <dbReference type="SAM" id="Phobius"/>
    </source>
</evidence>
<evidence type="ECO:0000256" key="8">
    <source>
        <dbReference type="ARBA" id="ARBA00022660"/>
    </source>
</evidence>
<evidence type="ECO:0000256" key="19">
    <source>
        <dbReference type="PIRNR" id="PIRNR000006"/>
    </source>
</evidence>
<dbReference type="RefSeq" id="WP_111514811.1">
    <property type="nucleotide sequence ID" value="NZ_QFYR01000002.1"/>
</dbReference>
<comment type="similarity">
    <text evidence="3 19">Belongs to the CcoP / FixP family.</text>
</comment>
<dbReference type="InterPro" id="IPR009056">
    <property type="entry name" value="Cyt_c-like_dom"/>
</dbReference>
<keyword evidence="14 22" id="KW-1133">Transmembrane helix</keyword>
<organism evidence="24 25">
    <name type="scientific">Phenylobacterium deserti</name>
    <dbReference type="NCBI Taxonomy" id="1914756"/>
    <lineage>
        <taxon>Bacteria</taxon>
        <taxon>Pseudomonadati</taxon>
        <taxon>Pseudomonadota</taxon>
        <taxon>Alphaproteobacteria</taxon>
        <taxon>Caulobacterales</taxon>
        <taxon>Caulobacteraceae</taxon>
        <taxon>Phenylobacterium</taxon>
    </lineage>
</organism>
<dbReference type="Pfam" id="PF13442">
    <property type="entry name" value="Cytochrome_CBB3"/>
    <property type="match status" value="1"/>
</dbReference>
<evidence type="ECO:0000256" key="17">
    <source>
        <dbReference type="ARBA" id="ARBA00023065"/>
    </source>
</evidence>
<dbReference type="InterPro" id="IPR032858">
    <property type="entry name" value="CcoP_N"/>
</dbReference>
<dbReference type="GO" id="GO:0016491">
    <property type="term" value="F:oxidoreductase activity"/>
    <property type="evidence" value="ECO:0007669"/>
    <property type="project" value="UniProtKB-KW"/>
</dbReference>
<dbReference type="PRINTS" id="PR00605">
    <property type="entry name" value="CYTCHROMECIC"/>
</dbReference>
<feature type="binding site" description="covalent" evidence="21">
    <location>
        <position position="124"/>
    </location>
    <ligand>
        <name>heme c</name>
        <dbReference type="ChEBI" id="CHEBI:61717"/>
        <label>1</label>
    </ligand>
</feature>
<gene>
    <name evidence="24" type="primary">ccoP</name>
    <name evidence="24" type="ORF">DJ018_09940</name>
</gene>
<protein>
    <recommendedName>
        <fullName evidence="19">Cbb3-type cytochrome c oxidase subunit</fullName>
    </recommendedName>
</protein>
<feature type="binding site" description="covalent" evidence="21">
    <location>
        <position position="121"/>
    </location>
    <ligand>
        <name>heme c</name>
        <dbReference type="ChEBI" id="CHEBI:61717"/>
        <label>1</label>
    </ligand>
</feature>
<keyword evidence="12 19" id="KW-0375">Hydrogen ion transport</keyword>
<evidence type="ECO:0000256" key="21">
    <source>
        <dbReference type="PIRSR" id="PIRSR000006-2"/>
    </source>
</evidence>
<evidence type="ECO:0000256" key="18">
    <source>
        <dbReference type="ARBA" id="ARBA00023136"/>
    </source>
</evidence>
<feature type="binding site" description="covalent" evidence="21">
    <location>
        <position position="217"/>
    </location>
    <ligand>
        <name>heme c</name>
        <dbReference type="ChEBI" id="CHEBI:61717"/>
        <label>2</label>
    </ligand>
</feature>
<dbReference type="InterPro" id="IPR036909">
    <property type="entry name" value="Cyt_c-like_dom_sf"/>
</dbReference>
<keyword evidence="25" id="KW-1185">Reference proteome</keyword>
<feature type="binding site" description="axial binding residue" evidence="20">
    <location>
        <position position="172"/>
    </location>
    <ligand>
        <name>heme c</name>
        <dbReference type="ChEBI" id="CHEBI:61717"/>
        <label>2</label>
    </ligand>
    <ligandPart>
        <name>Fe</name>
        <dbReference type="ChEBI" id="CHEBI:18248"/>
    </ligandPart>
</feature>
<keyword evidence="5 19" id="KW-1003">Cell membrane</keyword>
<dbReference type="GO" id="GO:1902600">
    <property type="term" value="P:proton transmembrane transport"/>
    <property type="evidence" value="ECO:0007669"/>
    <property type="project" value="UniProtKB-KW"/>
</dbReference>
<evidence type="ECO:0000256" key="2">
    <source>
        <dbReference type="ARBA" id="ARBA00004673"/>
    </source>
</evidence>
<evidence type="ECO:0000256" key="20">
    <source>
        <dbReference type="PIRSR" id="PIRSR000006-1"/>
    </source>
</evidence>
<evidence type="ECO:0000256" key="15">
    <source>
        <dbReference type="ARBA" id="ARBA00023002"/>
    </source>
</evidence>
<dbReference type="PANTHER" id="PTHR33751">
    <property type="entry name" value="CBB3-TYPE CYTOCHROME C OXIDASE SUBUNIT FIXP"/>
    <property type="match status" value="1"/>
</dbReference>
<feature type="binding site" description="axial binding residue" evidence="20">
    <location>
        <position position="262"/>
    </location>
    <ligand>
        <name>heme c</name>
        <dbReference type="ChEBI" id="CHEBI:61717"/>
        <label>1</label>
    </ligand>
    <ligandPart>
        <name>Fe</name>
        <dbReference type="ChEBI" id="CHEBI:18248"/>
    </ligandPart>
</feature>
<feature type="binding site" description="axial binding residue" evidence="20">
    <location>
        <position position="125"/>
    </location>
    <ligand>
        <name>heme c</name>
        <dbReference type="ChEBI" id="CHEBI:61717"/>
        <label>1</label>
    </ligand>
    <ligandPart>
        <name>Fe</name>
        <dbReference type="ChEBI" id="CHEBI:18248"/>
    </ligandPart>
</feature>
<dbReference type="SUPFAM" id="SSF46626">
    <property type="entry name" value="Cytochrome c"/>
    <property type="match status" value="2"/>
</dbReference>
<dbReference type="InterPro" id="IPR008168">
    <property type="entry name" value="Cyt_C_IC"/>
</dbReference>
<evidence type="ECO:0000313" key="24">
    <source>
        <dbReference type="EMBL" id="RAK52525.1"/>
    </source>
</evidence>